<dbReference type="GO" id="GO:0005737">
    <property type="term" value="C:cytoplasm"/>
    <property type="evidence" value="ECO:0007669"/>
    <property type="project" value="TreeGrafter"/>
</dbReference>
<evidence type="ECO:0000259" key="1">
    <source>
        <dbReference type="Pfam" id="PF01205"/>
    </source>
</evidence>
<evidence type="ECO:0000313" key="2">
    <source>
        <dbReference type="EMBL" id="KAG7349353.1"/>
    </source>
</evidence>
<dbReference type="InterPro" id="IPR023582">
    <property type="entry name" value="Impact"/>
</dbReference>
<dbReference type="PANTHER" id="PTHR16301">
    <property type="entry name" value="IMPACT-RELATED"/>
    <property type="match status" value="1"/>
</dbReference>
<dbReference type="InterPro" id="IPR001498">
    <property type="entry name" value="Impact_N"/>
</dbReference>
<dbReference type="AlphaFoldDB" id="A0A9K3KUK5"/>
<sequence>MSEDDEEAAYLLDRALADLEMIQAAYPDEIAVAEDNRPDGFPLRFALHLSESASITMELPEGYPVFKGVKITDYRTTKHSEKLRLDGVLEAVRATSIECLAEEMEGSIACCAAAIEVWNNGYDVRAQDVVSEKVERPRNEAGDLLECTQKYSWISGDPLVDKKSTFQAHLCSVKTEEDVTEALRQLITGSSKLQRATHNMYAWRIVETLADGRVLTKHDNDDDGEDAAGSKLAYLLDMRNDENVLVVVSRWYGGIQLGPKRFAHIVNVARELLVANPLQVRASHRSTPHPNQNQATLQSHTFLLNARHIEEYLENGVLVVDDVLTPSEVARAKDGFHKSLRSRGVCSLHEDDEESALAFDRLSSTNGSGGVLDIFYDDWKMLGVATNTKLFRMTTELWKAAYNQGGSPKFSLSVDQQYQWHPYGGDIDYDKGYVYIDRLGYRLPTVLSQSWGDRIHPEQKKKKLRAMQRSLTPHLDCCPDSFFSERASKWRPIQCFVSLTNNLDPNTGGFEAAAGFHREFDLWAKQRSRPPSRGDAQNARSPSLCVGDYTHIRPKEDEIVMKRVRHIPVKAGSAVFWDNRIPHANSYRNDSDQARMVVYCSFLPDISLNRRYVMNQLHAWRARRPITDQWNQIDIAREKEENELSSSNQVASHNEHLFSDVGRKLMGITPW</sequence>
<name>A0A9K3KUK5_9STRA</name>
<dbReference type="PANTHER" id="PTHR16301:SF25">
    <property type="entry name" value="PROTEIN IMPACT"/>
    <property type="match status" value="1"/>
</dbReference>
<reference evidence="2" key="2">
    <citation type="submission" date="2021-04" db="EMBL/GenBank/DDBJ databases">
        <authorList>
            <person name="Podell S."/>
        </authorList>
    </citation>
    <scope>NUCLEOTIDE SEQUENCE</scope>
    <source>
        <strain evidence="2">Hildebrandi</strain>
    </source>
</reference>
<comment type="caution">
    <text evidence="2">The sequence shown here is derived from an EMBL/GenBank/DDBJ whole genome shotgun (WGS) entry which is preliminary data.</text>
</comment>
<feature type="domain" description="Impact N-terminal" evidence="1">
    <location>
        <begin position="162"/>
        <end position="273"/>
    </location>
</feature>
<dbReference type="OrthoDB" id="445007at2759"/>
<evidence type="ECO:0000313" key="3">
    <source>
        <dbReference type="Proteomes" id="UP000693970"/>
    </source>
</evidence>
<dbReference type="GO" id="GO:0006446">
    <property type="term" value="P:regulation of translational initiation"/>
    <property type="evidence" value="ECO:0007669"/>
    <property type="project" value="TreeGrafter"/>
</dbReference>
<dbReference type="GO" id="GO:0140469">
    <property type="term" value="P:GCN2-mediated signaling"/>
    <property type="evidence" value="ECO:0007669"/>
    <property type="project" value="TreeGrafter"/>
</dbReference>
<protein>
    <submittedName>
        <fullName evidence="2">UPF0029 domain containing protein</fullName>
    </submittedName>
</protein>
<dbReference type="Proteomes" id="UP000693970">
    <property type="component" value="Unassembled WGS sequence"/>
</dbReference>
<accession>A0A9K3KUK5</accession>
<reference evidence="2" key="1">
    <citation type="journal article" date="2021" name="Sci. Rep.">
        <title>Diploid genomic architecture of Nitzschia inconspicua, an elite biomass production diatom.</title>
        <authorList>
            <person name="Oliver A."/>
            <person name="Podell S."/>
            <person name="Pinowska A."/>
            <person name="Traller J.C."/>
            <person name="Smith S.R."/>
            <person name="McClure R."/>
            <person name="Beliaev A."/>
            <person name="Bohutskyi P."/>
            <person name="Hill E.A."/>
            <person name="Rabines A."/>
            <person name="Zheng H."/>
            <person name="Allen L.Z."/>
            <person name="Kuo A."/>
            <person name="Grigoriev I.V."/>
            <person name="Allen A.E."/>
            <person name="Hazlebeck D."/>
            <person name="Allen E.E."/>
        </authorList>
    </citation>
    <scope>NUCLEOTIDE SEQUENCE</scope>
    <source>
        <strain evidence="2">Hildebrandi</strain>
    </source>
</reference>
<proteinExistence type="predicted"/>
<dbReference type="Pfam" id="PF01205">
    <property type="entry name" value="Impact_N"/>
    <property type="match status" value="1"/>
</dbReference>
<keyword evidence="3" id="KW-1185">Reference proteome</keyword>
<gene>
    <name evidence="2" type="ORF">IV203_011950</name>
</gene>
<organism evidence="2 3">
    <name type="scientific">Nitzschia inconspicua</name>
    <dbReference type="NCBI Taxonomy" id="303405"/>
    <lineage>
        <taxon>Eukaryota</taxon>
        <taxon>Sar</taxon>
        <taxon>Stramenopiles</taxon>
        <taxon>Ochrophyta</taxon>
        <taxon>Bacillariophyta</taxon>
        <taxon>Bacillariophyceae</taxon>
        <taxon>Bacillariophycidae</taxon>
        <taxon>Bacillariales</taxon>
        <taxon>Bacillariaceae</taxon>
        <taxon>Nitzschia</taxon>
    </lineage>
</organism>
<dbReference type="EMBL" id="JAGRRH010000019">
    <property type="protein sequence ID" value="KAG7349353.1"/>
    <property type="molecule type" value="Genomic_DNA"/>
</dbReference>